<evidence type="ECO:0000313" key="3">
    <source>
        <dbReference type="EMBL" id="TDK50016.1"/>
    </source>
</evidence>
<comment type="caution">
    <text evidence="3">The sequence shown here is derived from an EMBL/GenBank/DDBJ whole genome shotgun (WGS) entry which is preliminary data.</text>
</comment>
<keyword evidence="3" id="KW-0808">Transferase</keyword>
<dbReference type="Pfam" id="PF01757">
    <property type="entry name" value="Acyl_transf_3"/>
    <property type="match status" value="1"/>
</dbReference>
<dbReference type="GO" id="GO:0016747">
    <property type="term" value="F:acyltransferase activity, transferring groups other than amino-acyl groups"/>
    <property type="evidence" value="ECO:0007669"/>
    <property type="project" value="InterPro"/>
</dbReference>
<feature type="domain" description="Acyltransferase 3" evidence="2">
    <location>
        <begin position="19"/>
        <end position="341"/>
    </location>
</feature>
<dbReference type="EMBL" id="SMUV01000059">
    <property type="protein sequence ID" value="TDK50016.1"/>
    <property type="molecule type" value="Genomic_DNA"/>
</dbReference>
<dbReference type="GO" id="GO:0009103">
    <property type="term" value="P:lipopolysaccharide biosynthetic process"/>
    <property type="evidence" value="ECO:0007669"/>
    <property type="project" value="TreeGrafter"/>
</dbReference>
<keyword evidence="1" id="KW-0812">Transmembrane</keyword>
<feature type="transmembrane region" description="Helical" evidence="1">
    <location>
        <begin position="45"/>
        <end position="66"/>
    </location>
</feature>
<dbReference type="PANTHER" id="PTHR23028:SF53">
    <property type="entry name" value="ACYL_TRANSF_3 DOMAIN-CONTAINING PROTEIN"/>
    <property type="match status" value="1"/>
</dbReference>
<dbReference type="GO" id="GO:0016020">
    <property type="term" value="C:membrane"/>
    <property type="evidence" value="ECO:0007669"/>
    <property type="project" value="TreeGrafter"/>
</dbReference>
<keyword evidence="3" id="KW-0012">Acyltransferase</keyword>
<protein>
    <submittedName>
        <fullName evidence="3">Acyltransferase</fullName>
    </submittedName>
</protein>
<proteinExistence type="predicted"/>
<feature type="transmembrane region" description="Helical" evidence="1">
    <location>
        <begin position="324"/>
        <end position="345"/>
    </location>
</feature>
<gene>
    <name evidence="3" type="ORF">E1832_07585</name>
</gene>
<feature type="transmembrane region" description="Helical" evidence="1">
    <location>
        <begin position="171"/>
        <end position="190"/>
    </location>
</feature>
<sequence length="364" mass="41254">MGPERNRTGTVDVTSGHIPSLDGFRAVSILVVFASHVGFGDTVPGGFGVTVFFFISGFLITTLLCRETDRYGRISFRAFYARRVLRLMPPLLCALGLSYLLLATGIAIGGFDWTTLISQIFFFFNYLYIYGQSETVLGLGVLWSLSVEEHFYILWPLVFLVFAGPVRRLRWIWPLILVFTLWRAVHYWGLGTGFEGIYYLSDTRLDSLLVGCALALLMWRDRIPVRAGRPVVMASVLALSFAALLVSFLWRDPAFRSVLRYAVQGLALMPIFYYAVTRPDLWLFRPLNWGWMQRIGVYSYSIYLIHLVLIRTMDFGAFAGTGMLWKVICAGGLSVLYAAAIHQLVERPLLPLRRRITGHLPVPR</sequence>
<accession>A0A4R5VE75</accession>
<keyword evidence="1" id="KW-1133">Transmembrane helix</keyword>
<dbReference type="Proteomes" id="UP000295301">
    <property type="component" value="Unassembled WGS sequence"/>
</dbReference>
<dbReference type="InterPro" id="IPR050879">
    <property type="entry name" value="Acyltransferase_3"/>
</dbReference>
<dbReference type="AlphaFoldDB" id="A0A4R5VE75"/>
<keyword evidence="1" id="KW-0472">Membrane</keyword>
<feature type="transmembrane region" description="Helical" evidence="1">
    <location>
        <begin position="231"/>
        <end position="251"/>
    </location>
</feature>
<feature type="transmembrane region" description="Helical" evidence="1">
    <location>
        <begin position="150"/>
        <end position="166"/>
    </location>
</feature>
<evidence type="ECO:0000259" key="2">
    <source>
        <dbReference type="Pfam" id="PF01757"/>
    </source>
</evidence>
<evidence type="ECO:0000256" key="1">
    <source>
        <dbReference type="SAM" id="Phobius"/>
    </source>
</evidence>
<feature type="transmembrane region" description="Helical" evidence="1">
    <location>
        <begin position="297"/>
        <end position="318"/>
    </location>
</feature>
<dbReference type="InterPro" id="IPR002656">
    <property type="entry name" value="Acyl_transf_3_dom"/>
</dbReference>
<organism evidence="3 4">
    <name type="scientific">Antarcticimicrobium luteum</name>
    <dbReference type="NCBI Taxonomy" id="2547397"/>
    <lineage>
        <taxon>Bacteria</taxon>
        <taxon>Pseudomonadati</taxon>
        <taxon>Pseudomonadota</taxon>
        <taxon>Alphaproteobacteria</taxon>
        <taxon>Rhodobacterales</taxon>
        <taxon>Paracoccaceae</taxon>
        <taxon>Antarcticimicrobium</taxon>
    </lineage>
</organism>
<evidence type="ECO:0000313" key="4">
    <source>
        <dbReference type="Proteomes" id="UP000295301"/>
    </source>
</evidence>
<feature type="transmembrane region" description="Helical" evidence="1">
    <location>
        <begin position="87"/>
        <end position="111"/>
    </location>
</feature>
<dbReference type="OrthoDB" id="9796461at2"/>
<reference evidence="3 4" key="1">
    <citation type="submission" date="2019-03" db="EMBL/GenBank/DDBJ databases">
        <title>Ruegeria lutea sp. nov., a novel strain, isolated from marine sediment, the Masan Bay, South Korea.</title>
        <authorList>
            <person name="Kim J."/>
            <person name="Kim D.-Y."/>
            <person name="Lee S.-S."/>
        </authorList>
    </citation>
    <scope>NUCLEOTIDE SEQUENCE [LARGE SCALE GENOMIC DNA]</scope>
    <source>
        <strain evidence="3 4">318-1</strain>
    </source>
</reference>
<keyword evidence="4" id="KW-1185">Reference proteome</keyword>
<name>A0A4R5VE75_9RHOB</name>
<dbReference type="PANTHER" id="PTHR23028">
    <property type="entry name" value="ACETYLTRANSFERASE"/>
    <property type="match status" value="1"/>
</dbReference>
<feature type="transmembrane region" description="Helical" evidence="1">
    <location>
        <begin position="257"/>
        <end position="276"/>
    </location>
</feature>